<name>A0AAE1NRK5_9EUCA</name>
<accession>A0AAE1NRK5</accession>
<gene>
    <name evidence="2" type="ORF">Pmani_033297</name>
</gene>
<dbReference type="EMBL" id="JAWZYT010004377">
    <property type="protein sequence ID" value="KAK4294057.1"/>
    <property type="molecule type" value="Genomic_DNA"/>
</dbReference>
<reference evidence="2" key="1">
    <citation type="submission" date="2023-11" db="EMBL/GenBank/DDBJ databases">
        <title>Genome assemblies of two species of porcelain crab, Petrolisthes cinctipes and Petrolisthes manimaculis (Anomura: Porcellanidae).</title>
        <authorList>
            <person name="Angst P."/>
        </authorList>
    </citation>
    <scope>NUCLEOTIDE SEQUENCE</scope>
    <source>
        <strain evidence="2">PB745_02</strain>
        <tissue evidence="2">Gill</tissue>
    </source>
</reference>
<evidence type="ECO:0000313" key="2">
    <source>
        <dbReference type="EMBL" id="KAK4294057.1"/>
    </source>
</evidence>
<evidence type="ECO:0000256" key="1">
    <source>
        <dbReference type="SAM" id="MobiDB-lite"/>
    </source>
</evidence>
<proteinExistence type="predicted"/>
<organism evidence="2 3">
    <name type="scientific">Petrolisthes manimaculis</name>
    <dbReference type="NCBI Taxonomy" id="1843537"/>
    <lineage>
        <taxon>Eukaryota</taxon>
        <taxon>Metazoa</taxon>
        <taxon>Ecdysozoa</taxon>
        <taxon>Arthropoda</taxon>
        <taxon>Crustacea</taxon>
        <taxon>Multicrustacea</taxon>
        <taxon>Malacostraca</taxon>
        <taxon>Eumalacostraca</taxon>
        <taxon>Eucarida</taxon>
        <taxon>Decapoda</taxon>
        <taxon>Pleocyemata</taxon>
        <taxon>Anomura</taxon>
        <taxon>Galatheoidea</taxon>
        <taxon>Porcellanidae</taxon>
        <taxon>Petrolisthes</taxon>
    </lineage>
</organism>
<comment type="caution">
    <text evidence="2">The sequence shown here is derived from an EMBL/GenBank/DDBJ whole genome shotgun (WGS) entry which is preliminary data.</text>
</comment>
<protein>
    <submittedName>
        <fullName evidence="2">Uncharacterized protein</fullName>
    </submittedName>
</protein>
<sequence length="143" mass="15569">MWYNTTKTLCLLLRCDITGRVDGRDDEEEQLTRQPVTSALLTPPSLPPHAHPAKHVSPPPSLLTSALFPPSSLQPSSLPPHVSPLPSLLTSALLPPSSCPPSQSRQPSSLPPSSCPPSPRHPHNFTQQQREVDGRIFLHGRSM</sequence>
<feature type="compositionally biased region" description="Low complexity" evidence="1">
    <location>
        <begin position="84"/>
        <end position="108"/>
    </location>
</feature>
<dbReference type="AlphaFoldDB" id="A0AAE1NRK5"/>
<feature type="compositionally biased region" description="Low complexity" evidence="1">
    <location>
        <begin position="65"/>
        <end position="76"/>
    </location>
</feature>
<feature type="compositionally biased region" description="Pro residues" evidence="1">
    <location>
        <begin position="109"/>
        <end position="119"/>
    </location>
</feature>
<keyword evidence="3" id="KW-1185">Reference proteome</keyword>
<evidence type="ECO:0000313" key="3">
    <source>
        <dbReference type="Proteomes" id="UP001292094"/>
    </source>
</evidence>
<dbReference type="Proteomes" id="UP001292094">
    <property type="component" value="Unassembled WGS sequence"/>
</dbReference>
<feature type="region of interest" description="Disordered" evidence="1">
    <location>
        <begin position="24"/>
        <end position="133"/>
    </location>
</feature>